<reference evidence="1" key="1">
    <citation type="submission" date="2017-05" db="UniProtKB">
        <authorList>
            <consortium name="EnsemblMetazoa"/>
        </authorList>
    </citation>
    <scope>IDENTIFICATION</scope>
</reference>
<protein>
    <submittedName>
        <fullName evidence="1">Uncharacterized protein</fullName>
    </submittedName>
</protein>
<dbReference type="InParanoid" id="A0A1X7TTY6"/>
<dbReference type="AlphaFoldDB" id="A0A1X7TTY6"/>
<proteinExistence type="predicted"/>
<name>A0A1X7TTY6_AMPQE</name>
<dbReference type="EnsemblMetazoa" id="Aqu2.1.18360_001">
    <property type="protein sequence ID" value="Aqu2.1.18360_001"/>
    <property type="gene ID" value="Aqu2.1.18360"/>
</dbReference>
<sequence length="54" mass="6404">MCQHCHNHNNDVFAFPTRYYRLGSNVVPPPHGAAWDHQWLLLLVMLRALHTRRI</sequence>
<accession>A0A1X7TTY6</accession>
<evidence type="ECO:0000313" key="1">
    <source>
        <dbReference type="EnsemblMetazoa" id="Aqu2.1.18360_001"/>
    </source>
</evidence>
<organism evidence="1">
    <name type="scientific">Amphimedon queenslandica</name>
    <name type="common">Sponge</name>
    <dbReference type="NCBI Taxonomy" id="400682"/>
    <lineage>
        <taxon>Eukaryota</taxon>
        <taxon>Metazoa</taxon>
        <taxon>Porifera</taxon>
        <taxon>Demospongiae</taxon>
        <taxon>Heteroscleromorpha</taxon>
        <taxon>Haplosclerida</taxon>
        <taxon>Niphatidae</taxon>
        <taxon>Amphimedon</taxon>
    </lineage>
</organism>